<dbReference type="EMBL" id="UINC01039275">
    <property type="protein sequence ID" value="SVB37523.1"/>
    <property type="molecule type" value="Genomic_DNA"/>
</dbReference>
<organism evidence="2">
    <name type="scientific">marine metagenome</name>
    <dbReference type="NCBI Taxonomy" id="408172"/>
    <lineage>
        <taxon>unclassified sequences</taxon>
        <taxon>metagenomes</taxon>
        <taxon>ecological metagenomes</taxon>
    </lineage>
</organism>
<dbReference type="SUPFAM" id="SSF51735">
    <property type="entry name" value="NAD(P)-binding Rossmann-fold domains"/>
    <property type="match status" value="1"/>
</dbReference>
<protein>
    <recommendedName>
        <fullName evidence="1">NAD(P)-binding domain-containing protein</fullName>
    </recommendedName>
</protein>
<evidence type="ECO:0000259" key="1">
    <source>
        <dbReference type="Pfam" id="PF16363"/>
    </source>
</evidence>
<sequence length="168" mass="18749">MLTGHTGFKGSWLSLWLQKLDVDLIGYSKSVPTKPSLFEVANVEEKMTSIMGDVIDLQHVTDVIEKYNPDIIIHMAAQSLVGKSFAKPVETFQTNVMGTVNLFEAIRTLGKKCVLINVTSDKCYQNQELARGYKESDPMGGYDPYSCSKGCAELITSSFRNSFFNQME</sequence>
<dbReference type="Pfam" id="PF16363">
    <property type="entry name" value="GDP_Man_Dehyd"/>
    <property type="match status" value="1"/>
</dbReference>
<name>A0A382DIR9_9ZZZZ</name>
<feature type="domain" description="NAD(P)-binding" evidence="1">
    <location>
        <begin position="2"/>
        <end position="163"/>
    </location>
</feature>
<feature type="non-terminal residue" evidence="2">
    <location>
        <position position="168"/>
    </location>
</feature>
<accession>A0A382DIR9</accession>
<dbReference type="InterPro" id="IPR036291">
    <property type="entry name" value="NAD(P)-bd_dom_sf"/>
</dbReference>
<dbReference type="Gene3D" id="3.40.50.720">
    <property type="entry name" value="NAD(P)-binding Rossmann-like Domain"/>
    <property type="match status" value="1"/>
</dbReference>
<gene>
    <name evidence="2" type="ORF">METZ01_LOCUS190377</name>
</gene>
<dbReference type="AlphaFoldDB" id="A0A382DIR9"/>
<proteinExistence type="predicted"/>
<dbReference type="PANTHER" id="PTHR43000">
    <property type="entry name" value="DTDP-D-GLUCOSE 4,6-DEHYDRATASE-RELATED"/>
    <property type="match status" value="1"/>
</dbReference>
<dbReference type="InterPro" id="IPR016040">
    <property type="entry name" value="NAD(P)-bd_dom"/>
</dbReference>
<evidence type="ECO:0000313" key="2">
    <source>
        <dbReference type="EMBL" id="SVB37523.1"/>
    </source>
</evidence>
<reference evidence="2" key="1">
    <citation type="submission" date="2018-05" db="EMBL/GenBank/DDBJ databases">
        <authorList>
            <person name="Lanie J.A."/>
            <person name="Ng W.-L."/>
            <person name="Kazmierczak K.M."/>
            <person name="Andrzejewski T.M."/>
            <person name="Davidsen T.M."/>
            <person name="Wayne K.J."/>
            <person name="Tettelin H."/>
            <person name="Glass J.I."/>
            <person name="Rusch D."/>
            <person name="Podicherti R."/>
            <person name="Tsui H.-C.T."/>
            <person name="Winkler M.E."/>
        </authorList>
    </citation>
    <scope>NUCLEOTIDE SEQUENCE</scope>
</reference>